<keyword evidence="19" id="KW-1185">Reference proteome</keyword>
<dbReference type="OrthoDB" id="10264956at2759"/>
<name>A0A1S3K987_LINAN</name>
<dbReference type="InParanoid" id="A0A1S3K987"/>
<dbReference type="PANTHER" id="PTHR12978:SF0">
    <property type="entry name" value="M7GPPPX DIPHOSPHATASE"/>
    <property type="match status" value="1"/>
</dbReference>
<dbReference type="GO" id="GO:0000290">
    <property type="term" value="P:deadenylation-dependent decapping of nuclear-transcribed mRNA"/>
    <property type="evidence" value="ECO:0007669"/>
    <property type="project" value="UniProtKB-UniRule"/>
</dbReference>
<dbReference type="GO" id="GO:0005634">
    <property type="term" value="C:nucleus"/>
    <property type="evidence" value="ECO:0007669"/>
    <property type="project" value="UniProtKB-SubCell"/>
</dbReference>
<feature type="region of interest" description="Disordered" evidence="18">
    <location>
        <begin position="1"/>
        <end position="32"/>
    </location>
</feature>
<accession>A0A1S3K987</accession>
<dbReference type="GO" id="GO:0000932">
    <property type="term" value="C:P-body"/>
    <property type="evidence" value="ECO:0007669"/>
    <property type="project" value="TreeGrafter"/>
</dbReference>
<feature type="binding site" evidence="17">
    <location>
        <begin position="254"/>
        <end position="265"/>
    </location>
    <ligand>
        <name>substrate</name>
    </ligand>
</feature>
<evidence type="ECO:0000256" key="8">
    <source>
        <dbReference type="ARBA" id="ARBA00022553"/>
    </source>
</evidence>
<comment type="subunit">
    <text evidence="4">Homodimer. Associates with components of the exosome multienzyme ribonuclease complex, such as EXOSC3 and EXOSC4. Interacts with NDOR1.</text>
</comment>
<dbReference type="KEGG" id="lak:106179651"/>
<dbReference type="SUPFAM" id="SSF102860">
    <property type="entry name" value="mRNA decapping enzyme DcpS N-terminal domain"/>
    <property type="match status" value="1"/>
</dbReference>
<evidence type="ECO:0000256" key="9">
    <source>
        <dbReference type="ARBA" id="ARBA00022664"/>
    </source>
</evidence>
<evidence type="ECO:0000256" key="10">
    <source>
        <dbReference type="ARBA" id="ARBA00022801"/>
    </source>
</evidence>
<evidence type="ECO:0000256" key="11">
    <source>
        <dbReference type="ARBA" id="ARBA00022990"/>
    </source>
</evidence>
<dbReference type="GO" id="GO:0140932">
    <property type="term" value="F:5'-(N(7)-methyl 5'-triphosphoguanosine)-[mRNA] diphosphatase activity"/>
    <property type="evidence" value="ECO:0007669"/>
    <property type="project" value="UniProtKB-EC"/>
</dbReference>
<gene>
    <name evidence="20" type="primary">LOC106179651</name>
</gene>
<dbReference type="FunCoup" id="A0A1S3K987">
    <property type="interactions" value="2473"/>
</dbReference>
<evidence type="ECO:0000256" key="6">
    <source>
        <dbReference type="ARBA" id="ARBA00015636"/>
    </source>
</evidence>
<dbReference type="EC" id="3.6.1.59" evidence="5 15"/>
<evidence type="ECO:0000256" key="3">
    <source>
        <dbReference type="ARBA" id="ARBA00010208"/>
    </source>
</evidence>
<dbReference type="STRING" id="7574.A0A1S3K987"/>
<proteinExistence type="inferred from homology"/>
<feature type="binding site" evidence="17">
    <location>
        <position position="193"/>
    </location>
    <ligand>
        <name>substrate</name>
    </ligand>
</feature>
<keyword evidence="7" id="KW-0963">Cytoplasm</keyword>
<evidence type="ECO:0000256" key="4">
    <source>
        <dbReference type="ARBA" id="ARBA00011140"/>
    </source>
</evidence>
<evidence type="ECO:0000256" key="1">
    <source>
        <dbReference type="ARBA" id="ARBA00004123"/>
    </source>
</evidence>
<feature type="binding site" evidence="17">
    <location>
        <position position="171"/>
    </location>
    <ligand>
        <name>substrate</name>
    </ligand>
</feature>
<dbReference type="FunFam" id="3.30.428.10:FF:000006">
    <property type="entry name" value="m7GpppX diphosphatase"/>
    <property type="match status" value="1"/>
</dbReference>
<keyword evidence="11" id="KW-0007">Acetylation</keyword>
<keyword evidence="9 15" id="KW-0507">mRNA processing</keyword>
<dbReference type="GeneID" id="106179651"/>
<reference evidence="20" key="1">
    <citation type="submission" date="2025-08" db="UniProtKB">
        <authorList>
            <consortium name="RefSeq"/>
        </authorList>
    </citation>
    <scope>IDENTIFICATION</scope>
    <source>
        <tissue evidence="20">Gonads</tissue>
    </source>
</reference>
<keyword evidence="8" id="KW-0597">Phosphoprotein</keyword>
<evidence type="ECO:0000256" key="17">
    <source>
        <dbReference type="PIRSR" id="PIRSR028973-2"/>
    </source>
</evidence>
<evidence type="ECO:0000256" key="16">
    <source>
        <dbReference type="PIRSR" id="PIRSR028973-1"/>
    </source>
</evidence>
<dbReference type="Proteomes" id="UP000085678">
    <property type="component" value="Unplaced"/>
</dbReference>
<feature type="binding site" evidence="17">
    <location>
        <position position="161"/>
    </location>
    <ligand>
        <name>substrate</name>
    </ligand>
</feature>
<evidence type="ECO:0000313" key="19">
    <source>
        <dbReference type="Proteomes" id="UP000085678"/>
    </source>
</evidence>
<dbReference type="RefSeq" id="XP_013418826.1">
    <property type="nucleotide sequence ID" value="XM_013563372.1"/>
</dbReference>
<dbReference type="PIRSF" id="PIRSF028973">
    <property type="entry name" value="Scavenger_mRNA_decap_enz"/>
    <property type="match status" value="1"/>
</dbReference>
<dbReference type="GO" id="GO:0000340">
    <property type="term" value="F:RNA 7-methylguanosine cap binding"/>
    <property type="evidence" value="ECO:0007669"/>
    <property type="project" value="UniProtKB-UniRule"/>
</dbReference>
<feature type="binding site" evidence="17">
    <location>
        <position position="191"/>
    </location>
    <ligand>
        <name>substrate</name>
    </ligand>
</feature>
<dbReference type="InterPro" id="IPR036265">
    <property type="entry name" value="HIT-like_sf"/>
</dbReference>
<keyword evidence="10 15" id="KW-0378">Hydrolase</keyword>
<evidence type="ECO:0000256" key="14">
    <source>
        <dbReference type="ARBA" id="ARBA00048222"/>
    </source>
</evidence>
<comment type="subcellular location">
    <subcellularLocation>
        <location evidence="2">Cytoplasm</location>
    </subcellularLocation>
    <subcellularLocation>
        <location evidence="1 15">Nucleus</location>
    </subcellularLocation>
</comment>
<feature type="active site" description="Nucleophile" evidence="16">
    <location>
        <position position="263"/>
    </location>
</feature>
<evidence type="ECO:0000256" key="2">
    <source>
        <dbReference type="ARBA" id="ARBA00004496"/>
    </source>
</evidence>
<keyword evidence="12" id="KW-0508">mRNA splicing</keyword>
<dbReference type="AlphaFoldDB" id="A0A1S3K987"/>
<evidence type="ECO:0000256" key="5">
    <source>
        <dbReference type="ARBA" id="ARBA00012520"/>
    </source>
</evidence>
<keyword evidence="13 15" id="KW-0539">Nucleus</keyword>
<evidence type="ECO:0000313" key="20">
    <source>
        <dbReference type="RefSeq" id="XP_013418826.1"/>
    </source>
</evidence>
<evidence type="ECO:0000256" key="18">
    <source>
        <dbReference type="SAM" id="MobiDB-lite"/>
    </source>
</evidence>
<evidence type="ECO:0000256" key="12">
    <source>
        <dbReference type="ARBA" id="ARBA00023187"/>
    </source>
</evidence>
<evidence type="ECO:0000256" key="7">
    <source>
        <dbReference type="ARBA" id="ARBA00022490"/>
    </source>
</evidence>
<dbReference type="Pfam" id="PF05652">
    <property type="entry name" value="DcpS"/>
    <property type="match status" value="1"/>
</dbReference>
<organism evidence="19 20">
    <name type="scientific">Lingula anatina</name>
    <name type="common">Brachiopod</name>
    <name type="synonym">Lingula unguis</name>
    <dbReference type="NCBI Taxonomy" id="7574"/>
    <lineage>
        <taxon>Eukaryota</taxon>
        <taxon>Metazoa</taxon>
        <taxon>Spiralia</taxon>
        <taxon>Lophotrochozoa</taxon>
        <taxon>Brachiopoda</taxon>
        <taxon>Linguliformea</taxon>
        <taxon>Lingulata</taxon>
        <taxon>Lingulida</taxon>
        <taxon>Linguloidea</taxon>
        <taxon>Lingulidae</taxon>
        <taxon>Lingula</taxon>
    </lineage>
</organism>
<comment type="similarity">
    <text evidence="3 15">Belongs to the HIT family.</text>
</comment>
<comment type="catalytic activity">
    <reaction evidence="14 15">
        <text>a 5'-end (N(7)-methyl 5'-triphosphoguanosine)-ribonucleoside in mRNA + H2O = N(7)-methyl-GMP + a 5'-end diphospho-ribonucleoside in mRNA + 2 H(+)</text>
        <dbReference type="Rhea" id="RHEA:65388"/>
        <dbReference type="Rhea" id="RHEA-COMP:17165"/>
        <dbReference type="Rhea" id="RHEA-COMP:17167"/>
        <dbReference type="ChEBI" id="CHEBI:15377"/>
        <dbReference type="ChEBI" id="CHEBI:15378"/>
        <dbReference type="ChEBI" id="CHEBI:58285"/>
        <dbReference type="ChEBI" id="CHEBI:156461"/>
        <dbReference type="ChEBI" id="CHEBI:167616"/>
        <dbReference type="EC" id="3.6.1.59"/>
    </reaction>
</comment>
<comment type="function">
    <text evidence="15">Decapping scavenger enzyme that catalyzes the cleavage of a residual cap structure following the degradation of mRNAs by the 3'-&gt;5' exosome-mediated mRNA decay pathway.</text>
</comment>
<dbReference type="InterPro" id="IPR011145">
    <property type="entry name" value="Scavenger_mRNA_decap_enz_N"/>
</dbReference>
<protein>
    <recommendedName>
        <fullName evidence="6 15">m7GpppX diphosphatase</fullName>
        <ecNumber evidence="5 15">3.6.1.59</ecNumber>
    </recommendedName>
</protein>
<evidence type="ECO:0000256" key="15">
    <source>
        <dbReference type="PIRNR" id="PIRNR028973"/>
    </source>
</evidence>
<sequence>MASEQQRADAAVPIKKRKHSLEEVSNGETKSEDSFGGFNICKVLNENAKHKAIFVHGSFEGSTDDAVVILEKTPFTENTVKGILSSDTDLKLAIHNDIYKTFEAFPKPQENGIKATLIYPATSKHISKYTEQDVYVVRETAEDYRNITLPYIQAEQFSIQWVYNILDKKKEAERIVFEDVDPETGFILLPDMKWDCKQVNDLYLVAICHTRGLRSLRDLTRDHLPLLKNILEKGQNAIKEKYQVPPSKLRIYFHYQPSYYHLHVHFTHIKFDAPGSGVDRAHLIQDVIQNIEINGNFYQEASISFALRENDKLLSKFREAGKA</sequence>
<dbReference type="InterPro" id="IPR008594">
    <property type="entry name" value="DcpS/DCS2"/>
</dbReference>
<dbReference type="Gene3D" id="3.30.428.10">
    <property type="entry name" value="HIT-like"/>
    <property type="match status" value="1"/>
</dbReference>
<evidence type="ECO:0000256" key="13">
    <source>
        <dbReference type="ARBA" id="ARBA00023242"/>
    </source>
</evidence>
<dbReference type="FunFam" id="3.30.200.40:FF:000001">
    <property type="entry name" value="m7GpppX diphosphatase"/>
    <property type="match status" value="1"/>
</dbReference>
<dbReference type="PANTHER" id="PTHR12978">
    <property type="entry name" value="HISTIDINE TRIAD HIT PROTEIN MEMBER"/>
    <property type="match status" value="1"/>
</dbReference>
<dbReference type="Gene3D" id="3.30.200.40">
    <property type="entry name" value="Scavenger mRNA decapping enzyme, N-terminal domain"/>
    <property type="match status" value="1"/>
</dbReference>
<dbReference type="GO" id="GO:0006397">
    <property type="term" value="P:mRNA processing"/>
    <property type="evidence" value="ECO:0007669"/>
    <property type="project" value="UniProtKB-KW"/>
</dbReference>
<dbReference type="SUPFAM" id="SSF54197">
    <property type="entry name" value="HIT-like"/>
    <property type="match status" value="1"/>
</dbReference>
<dbReference type="Pfam" id="PF11969">
    <property type="entry name" value="DcpS_C"/>
    <property type="match status" value="1"/>
</dbReference>
<dbReference type="GO" id="GO:0008380">
    <property type="term" value="P:RNA splicing"/>
    <property type="evidence" value="ECO:0007669"/>
    <property type="project" value="UniProtKB-KW"/>
</dbReference>
<dbReference type="OMA" id="HVHINPI"/>